<keyword evidence="10" id="KW-0963">Cytoplasm</keyword>
<keyword evidence="4 10" id="KW-0808">Transferase</keyword>
<evidence type="ECO:0000256" key="9">
    <source>
        <dbReference type="ARBA" id="ARBA00022958"/>
    </source>
</evidence>
<feature type="binding site" description="in other chain" evidence="10">
    <location>
        <position position="19"/>
    </location>
    <ligand>
        <name>ATP</name>
        <dbReference type="ChEBI" id="CHEBI:30616"/>
        <note>ligand shared between two neighboring subunits</note>
    </ligand>
</feature>
<comment type="similarity">
    <text evidence="2 10 12">Belongs to the AdoMet synthase family.</text>
</comment>
<comment type="subunit">
    <text evidence="10">Homotetramer; dimer of dimers.</text>
</comment>
<dbReference type="EC" id="2.5.1.6" evidence="10"/>
<comment type="catalytic activity">
    <reaction evidence="10">
        <text>L-methionine + ATP + H2O = S-adenosyl-L-methionine + phosphate + diphosphate</text>
        <dbReference type="Rhea" id="RHEA:21080"/>
        <dbReference type="ChEBI" id="CHEBI:15377"/>
        <dbReference type="ChEBI" id="CHEBI:30616"/>
        <dbReference type="ChEBI" id="CHEBI:33019"/>
        <dbReference type="ChEBI" id="CHEBI:43474"/>
        <dbReference type="ChEBI" id="CHEBI:57844"/>
        <dbReference type="ChEBI" id="CHEBI:59789"/>
        <dbReference type="EC" id="2.5.1.6"/>
    </reaction>
</comment>
<dbReference type="InterPro" id="IPR002133">
    <property type="entry name" value="S-AdoMet_synthetase"/>
</dbReference>
<dbReference type="InterPro" id="IPR022630">
    <property type="entry name" value="S-AdoMet_synt_C"/>
</dbReference>
<dbReference type="InterPro" id="IPR022629">
    <property type="entry name" value="S-AdoMet_synt_central"/>
</dbReference>
<evidence type="ECO:0000259" key="13">
    <source>
        <dbReference type="Pfam" id="PF00438"/>
    </source>
</evidence>
<evidence type="ECO:0000256" key="12">
    <source>
        <dbReference type="RuleBase" id="RU004462"/>
    </source>
</evidence>
<protein>
    <recommendedName>
        <fullName evidence="10">S-adenosylmethionine synthase</fullName>
        <shortName evidence="10">AdoMet synthase</shortName>
        <ecNumber evidence="10">2.5.1.6</ecNumber>
    </recommendedName>
    <alternativeName>
        <fullName evidence="10">MAT</fullName>
    </alternativeName>
    <alternativeName>
        <fullName evidence="10">Methionine adenosyltransferase</fullName>
    </alternativeName>
</protein>
<dbReference type="Pfam" id="PF02773">
    <property type="entry name" value="S-AdoMet_synt_C"/>
    <property type="match status" value="1"/>
</dbReference>
<dbReference type="PIRSF" id="PIRSF000497">
    <property type="entry name" value="MAT"/>
    <property type="match status" value="1"/>
</dbReference>
<accession>A0ABT5VJU9</accession>
<evidence type="ECO:0000313" key="17">
    <source>
        <dbReference type="Proteomes" id="UP001148125"/>
    </source>
</evidence>
<feature type="binding site" evidence="10">
    <location>
        <position position="47"/>
    </location>
    <ligand>
        <name>K(+)</name>
        <dbReference type="ChEBI" id="CHEBI:29103"/>
    </ligand>
</feature>
<evidence type="ECO:0000256" key="4">
    <source>
        <dbReference type="ARBA" id="ARBA00022679"/>
    </source>
</evidence>
<evidence type="ECO:0000259" key="15">
    <source>
        <dbReference type="Pfam" id="PF02773"/>
    </source>
</evidence>
<name>A0ABT5VJU9_9BACI</name>
<dbReference type="InterPro" id="IPR022636">
    <property type="entry name" value="S-AdoMet_synthetase_sfam"/>
</dbReference>
<comment type="cofactor">
    <cofactor evidence="10">
        <name>K(+)</name>
        <dbReference type="ChEBI" id="CHEBI:29103"/>
    </cofactor>
    <text evidence="10">Binds 1 potassium ion per subunit.</text>
</comment>
<evidence type="ECO:0000256" key="11">
    <source>
        <dbReference type="RuleBase" id="RU000542"/>
    </source>
</evidence>
<evidence type="ECO:0000256" key="10">
    <source>
        <dbReference type="HAMAP-Rule" id="MF_00086"/>
    </source>
</evidence>
<dbReference type="PANTHER" id="PTHR11964">
    <property type="entry name" value="S-ADENOSYLMETHIONINE SYNTHETASE"/>
    <property type="match status" value="1"/>
</dbReference>
<keyword evidence="17" id="KW-1185">Reference proteome</keyword>
<dbReference type="Proteomes" id="UP001148125">
    <property type="component" value="Unassembled WGS sequence"/>
</dbReference>
<dbReference type="NCBIfam" id="TIGR01034">
    <property type="entry name" value="metK"/>
    <property type="match status" value="1"/>
</dbReference>
<keyword evidence="9 10" id="KW-0630">Potassium</keyword>
<comment type="cofactor">
    <cofactor evidence="10">
        <name>Mg(2+)</name>
        <dbReference type="ChEBI" id="CHEBI:18420"/>
    </cofactor>
    <text evidence="10">Binds 2 divalent ions per subunit.</text>
</comment>
<dbReference type="CDD" id="cd18079">
    <property type="entry name" value="S-AdoMet_synt"/>
    <property type="match status" value="1"/>
</dbReference>
<feature type="binding site" description="in other chain" evidence="10">
    <location>
        <position position="103"/>
    </location>
    <ligand>
        <name>L-methionine</name>
        <dbReference type="ChEBI" id="CHEBI:57844"/>
        <note>ligand shared between two neighboring subunits</note>
    </ligand>
</feature>
<proteinExistence type="inferred from homology"/>
<feature type="binding site" evidence="10">
    <location>
        <position position="255"/>
    </location>
    <ligand>
        <name>ATP</name>
        <dbReference type="ChEBI" id="CHEBI:30616"/>
        <note>ligand shared between two neighboring subunits</note>
    </ligand>
</feature>
<comment type="function">
    <text evidence="10">Catalyzes the formation of S-adenosylmethionine (AdoMet) from methionine and ATP. The overall synthetic reaction is composed of two sequential steps, AdoMet formation and the subsequent tripolyphosphate hydrolysis which occurs prior to release of AdoMet from the enzyme.</text>
</comment>
<reference evidence="16" key="1">
    <citation type="submission" date="2024-05" db="EMBL/GenBank/DDBJ databases">
        <title>Alkalihalobacillus sp. strain MEB203 novel alkaliphilic bacterium from Lonar Lake, India.</title>
        <authorList>
            <person name="Joshi A."/>
            <person name="Thite S."/>
            <person name="Mengade P."/>
        </authorList>
    </citation>
    <scope>NUCLEOTIDE SEQUENCE</scope>
    <source>
        <strain evidence="16">MEB 203</strain>
    </source>
</reference>
<dbReference type="InterPro" id="IPR022628">
    <property type="entry name" value="S-AdoMet_synt_N"/>
</dbReference>
<keyword evidence="3 10" id="KW-0554">One-carbon metabolism</keyword>
<feature type="binding site" description="in other chain" evidence="10">
    <location>
        <position position="286"/>
    </location>
    <ligand>
        <name>L-methionine</name>
        <dbReference type="ChEBI" id="CHEBI:57844"/>
        <note>ligand shared between two neighboring subunits</note>
    </ligand>
</feature>
<feature type="domain" description="S-adenosylmethionine synthetase central" evidence="14">
    <location>
        <begin position="130"/>
        <end position="247"/>
    </location>
</feature>
<organism evidence="16 17">
    <name type="scientific">Alkalihalobacterium chitinilyticum</name>
    <dbReference type="NCBI Taxonomy" id="2980103"/>
    <lineage>
        <taxon>Bacteria</taxon>
        <taxon>Bacillati</taxon>
        <taxon>Bacillota</taxon>
        <taxon>Bacilli</taxon>
        <taxon>Bacillales</taxon>
        <taxon>Bacillaceae</taxon>
        <taxon>Alkalihalobacterium</taxon>
    </lineage>
</organism>
<dbReference type="Gene3D" id="3.30.300.10">
    <property type="match status" value="3"/>
</dbReference>
<dbReference type="Pfam" id="PF00438">
    <property type="entry name" value="S-AdoMet_synt_N"/>
    <property type="match status" value="1"/>
</dbReference>
<evidence type="ECO:0000259" key="14">
    <source>
        <dbReference type="Pfam" id="PF02772"/>
    </source>
</evidence>
<gene>
    <name evidence="10 16" type="primary">metK</name>
    <name evidence="16" type="ORF">N7Z68_20280</name>
</gene>
<feature type="domain" description="S-adenosylmethionine synthetase C-terminal" evidence="15">
    <location>
        <begin position="249"/>
        <end position="388"/>
    </location>
</feature>
<feature type="binding site" description="in other chain" evidence="10">
    <location>
        <position position="60"/>
    </location>
    <ligand>
        <name>L-methionine</name>
        <dbReference type="ChEBI" id="CHEBI:57844"/>
        <note>ligand shared between two neighboring subunits</note>
    </ligand>
</feature>
<evidence type="ECO:0000256" key="8">
    <source>
        <dbReference type="ARBA" id="ARBA00022842"/>
    </source>
</evidence>
<dbReference type="HAMAP" id="MF_00086">
    <property type="entry name" value="S_AdoMet_synth1"/>
    <property type="match status" value="1"/>
</dbReference>
<keyword evidence="6 10" id="KW-0547">Nucleotide-binding</keyword>
<dbReference type="InterPro" id="IPR022631">
    <property type="entry name" value="ADOMET_SYNTHASE_CS"/>
</dbReference>
<feature type="binding site" evidence="10">
    <location>
        <position position="21"/>
    </location>
    <ligand>
        <name>Mg(2+)</name>
        <dbReference type="ChEBI" id="CHEBI:18420"/>
    </ligand>
</feature>
<keyword evidence="7 10" id="KW-0067">ATP-binding</keyword>
<dbReference type="SUPFAM" id="SSF55973">
    <property type="entry name" value="S-adenosylmethionine synthetase"/>
    <property type="match status" value="3"/>
</dbReference>
<feature type="domain" description="S-adenosylmethionine synthetase N-terminal" evidence="13">
    <location>
        <begin position="8"/>
        <end position="105"/>
    </location>
</feature>
<evidence type="ECO:0000256" key="7">
    <source>
        <dbReference type="ARBA" id="ARBA00022840"/>
    </source>
</evidence>
<dbReference type="RefSeq" id="WP_275120290.1">
    <property type="nucleotide sequence ID" value="NZ_JAOTPO010000019.1"/>
</dbReference>
<feature type="binding site" evidence="10">
    <location>
        <position position="278"/>
    </location>
    <ligand>
        <name>ATP</name>
        <dbReference type="ChEBI" id="CHEBI:30616"/>
        <note>ligand shared between two neighboring subunits</note>
    </ligand>
</feature>
<dbReference type="Pfam" id="PF02772">
    <property type="entry name" value="S-AdoMet_synt_M"/>
    <property type="match status" value="1"/>
</dbReference>
<comment type="pathway">
    <text evidence="1 10">Amino-acid biosynthesis; S-adenosyl-L-methionine biosynthesis; S-adenosyl-L-methionine from L-methionine: step 1/1.</text>
</comment>
<evidence type="ECO:0000256" key="6">
    <source>
        <dbReference type="ARBA" id="ARBA00022741"/>
    </source>
</evidence>
<evidence type="ECO:0000256" key="3">
    <source>
        <dbReference type="ARBA" id="ARBA00022563"/>
    </source>
</evidence>
<comment type="subcellular location">
    <subcellularLocation>
        <location evidence="10 11">Cytoplasm</location>
    </subcellularLocation>
</comment>
<keyword evidence="5 10" id="KW-0479">Metal-binding</keyword>
<evidence type="ECO:0000256" key="5">
    <source>
        <dbReference type="ARBA" id="ARBA00022723"/>
    </source>
</evidence>
<dbReference type="PROSITE" id="PS00376">
    <property type="entry name" value="ADOMET_SYNTHASE_1"/>
    <property type="match status" value="1"/>
</dbReference>
<feature type="binding site" description="in other chain" evidence="10">
    <location>
        <begin position="261"/>
        <end position="262"/>
    </location>
    <ligand>
        <name>ATP</name>
        <dbReference type="ChEBI" id="CHEBI:30616"/>
        <note>ligand shared between two neighboring subunits</note>
    </ligand>
</feature>
<evidence type="ECO:0000313" key="16">
    <source>
        <dbReference type="EMBL" id="MDE5415689.1"/>
    </source>
</evidence>
<dbReference type="GO" id="GO:0004478">
    <property type="term" value="F:methionine adenosyltransferase activity"/>
    <property type="evidence" value="ECO:0007669"/>
    <property type="project" value="UniProtKB-EC"/>
</dbReference>
<dbReference type="PROSITE" id="PS00377">
    <property type="entry name" value="ADOMET_SYNTHASE_2"/>
    <property type="match status" value="1"/>
</dbReference>
<feature type="binding site" evidence="10">
    <location>
        <position position="255"/>
    </location>
    <ligand>
        <name>L-methionine</name>
        <dbReference type="ChEBI" id="CHEBI:57844"/>
        <note>ligand shared between two neighboring subunits</note>
    </ligand>
</feature>
<comment type="caution">
    <text evidence="16">The sequence shown here is derived from an EMBL/GenBank/DDBJ whole genome shotgun (WGS) entry which is preliminary data.</text>
</comment>
<dbReference type="EMBL" id="JAOTPO010000019">
    <property type="protein sequence ID" value="MDE5415689.1"/>
    <property type="molecule type" value="Genomic_DNA"/>
</dbReference>
<evidence type="ECO:0000256" key="1">
    <source>
        <dbReference type="ARBA" id="ARBA00005224"/>
    </source>
</evidence>
<sequence>MVEKKSRRLFTSESVTEGHPDKICDQISDAILDAILTNDANARVACETSVTTGLVLVAGEITTSTYVDIPKIVRETVQHIGYTRAKYGFDAETCAVLTSIDEQSADIAQGVDQALESREGQMSDEEIEAIGAGDQGLMFGYADNETEELMPLPISLAHKLSRRLTEVRKEEILPYLRPDGKTQVTVEYDENGKPARIDTIVISTQHHPEVTLEQIQRNIKEYVIKPVVPAKLIDDETKYFINPTGRFVIGGPQGDAGLTGRKIIVDTYGGYARHGGGAFSGKDPTKVDRSGAYAARYVAKNIVAAGLADRCEVQLAYAIGVAQPVSIAVDTFGTGKVSEEVLVGLVRKHFDLRPAGIIKMLDLRRPIYKQTAAYGHFGRNDIDLPWEQTDKAEVLRTEAL</sequence>
<evidence type="ECO:0000256" key="2">
    <source>
        <dbReference type="ARBA" id="ARBA00009685"/>
    </source>
</evidence>
<feature type="binding site" description="in other chain" evidence="10">
    <location>
        <begin position="179"/>
        <end position="181"/>
    </location>
    <ligand>
        <name>ATP</name>
        <dbReference type="ChEBI" id="CHEBI:30616"/>
        <note>ligand shared between two neighboring subunits</note>
    </ligand>
</feature>
<keyword evidence="8 10" id="KW-0460">Magnesium</keyword>
<feature type="binding site" evidence="10">
    <location>
        <position position="282"/>
    </location>
    <ligand>
        <name>ATP</name>
        <dbReference type="ChEBI" id="CHEBI:30616"/>
        <note>ligand shared between two neighboring subunits</note>
    </ligand>
</feature>
<feature type="region of interest" description="Flexible loop" evidence="10">
    <location>
        <begin position="103"/>
        <end position="113"/>
    </location>
</feature>
<feature type="binding site" description="in other chain" evidence="10">
    <location>
        <begin position="246"/>
        <end position="247"/>
    </location>
    <ligand>
        <name>ATP</name>
        <dbReference type="ChEBI" id="CHEBI:30616"/>
        <note>ligand shared between two neighboring subunits</note>
    </ligand>
</feature>